<evidence type="ECO:0008006" key="4">
    <source>
        <dbReference type="Google" id="ProtNLM"/>
    </source>
</evidence>
<evidence type="ECO:0000256" key="1">
    <source>
        <dbReference type="SAM" id="MobiDB-lite"/>
    </source>
</evidence>
<accession>A0A392TK65</accession>
<proteinExistence type="predicted"/>
<name>A0A392TK65_9FABA</name>
<protein>
    <recommendedName>
        <fullName evidence="4">TIR domain-containing protein</fullName>
    </recommendedName>
</protein>
<dbReference type="Proteomes" id="UP000265520">
    <property type="component" value="Unassembled WGS sequence"/>
</dbReference>
<feature type="compositionally biased region" description="Basic and acidic residues" evidence="1">
    <location>
        <begin position="9"/>
        <end position="25"/>
    </location>
</feature>
<evidence type="ECO:0000313" key="3">
    <source>
        <dbReference type="Proteomes" id="UP000265520"/>
    </source>
</evidence>
<reference evidence="2 3" key="1">
    <citation type="journal article" date="2018" name="Front. Plant Sci.">
        <title>Red Clover (Trifolium pratense) and Zigzag Clover (T. medium) - A Picture of Genomic Similarities and Differences.</title>
        <authorList>
            <person name="Dluhosova J."/>
            <person name="Istvanek J."/>
            <person name="Nedelnik J."/>
            <person name="Repkova J."/>
        </authorList>
    </citation>
    <scope>NUCLEOTIDE SEQUENCE [LARGE SCALE GENOMIC DNA]</scope>
    <source>
        <strain evidence="3">cv. 10/8</strain>
        <tissue evidence="2">Leaf</tissue>
    </source>
</reference>
<evidence type="ECO:0000313" key="2">
    <source>
        <dbReference type="EMBL" id="MCI60837.1"/>
    </source>
</evidence>
<keyword evidence="3" id="KW-1185">Reference proteome</keyword>
<feature type="non-terminal residue" evidence="2">
    <location>
        <position position="63"/>
    </location>
</feature>
<comment type="caution">
    <text evidence="2">The sequence shown here is derived from an EMBL/GenBank/DDBJ whole genome shotgun (WGS) entry which is preliminary data.</text>
</comment>
<organism evidence="2 3">
    <name type="scientific">Trifolium medium</name>
    <dbReference type="NCBI Taxonomy" id="97028"/>
    <lineage>
        <taxon>Eukaryota</taxon>
        <taxon>Viridiplantae</taxon>
        <taxon>Streptophyta</taxon>
        <taxon>Embryophyta</taxon>
        <taxon>Tracheophyta</taxon>
        <taxon>Spermatophyta</taxon>
        <taxon>Magnoliopsida</taxon>
        <taxon>eudicotyledons</taxon>
        <taxon>Gunneridae</taxon>
        <taxon>Pentapetalae</taxon>
        <taxon>rosids</taxon>
        <taxon>fabids</taxon>
        <taxon>Fabales</taxon>
        <taxon>Fabaceae</taxon>
        <taxon>Papilionoideae</taxon>
        <taxon>50 kb inversion clade</taxon>
        <taxon>NPAAA clade</taxon>
        <taxon>Hologalegina</taxon>
        <taxon>IRL clade</taxon>
        <taxon>Trifolieae</taxon>
        <taxon>Trifolium</taxon>
    </lineage>
</organism>
<feature type="region of interest" description="Disordered" evidence="1">
    <location>
        <begin position="1"/>
        <end position="29"/>
    </location>
</feature>
<dbReference type="AlphaFoldDB" id="A0A392TK65"/>
<sequence length="63" mass="7253">MYVCINQDQKAESKKNKDQTDEHGLTKKNKRGQIRFCPMAVSAHTSSLSYDVFISFRGEDTRL</sequence>
<dbReference type="EMBL" id="LXQA010589011">
    <property type="protein sequence ID" value="MCI60837.1"/>
    <property type="molecule type" value="Genomic_DNA"/>
</dbReference>